<proteinExistence type="inferred from homology"/>
<organism evidence="8 9">
    <name type="scientific">Chitinophaga defluvii</name>
    <dbReference type="NCBI Taxonomy" id="3163343"/>
    <lineage>
        <taxon>Bacteria</taxon>
        <taxon>Pseudomonadati</taxon>
        <taxon>Bacteroidota</taxon>
        <taxon>Chitinophagia</taxon>
        <taxon>Chitinophagales</taxon>
        <taxon>Chitinophagaceae</taxon>
        <taxon>Chitinophaga</taxon>
    </lineage>
</organism>
<dbReference type="EMBL" id="JBEXAC010000002">
    <property type="protein sequence ID" value="MET6999987.1"/>
    <property type="molecule type" value="Genomic_DNA"/>
</dbReference>
<reference evidence="8 9" key="1">
    <citation type="submission" date="2024-06" db="EMBL/GenBank/DDBJ databases">
        <title>Chitinophaga defluvii sp. nov., isolated from municipal sewage.</title>
        <authorList>
            <person name="Zhang L."/>
        </authorList>
    </citation>
    <scope>NUCLEOTIDE SEQUENCE [LARGE SCALE GENOMIC DNA]</scope>
    <source>
        <strain evidence="8 9">H8</strain>
    </source>
</reference>
<keyword evidence="4" id="KW-0472">Membrane</keyword>
<dbReference type="Pfam" id="PF07980">
    <property type="entry name" value="SusD_RagB"/>
    <property type="match status" value="1"/>
</dbReference>
<dbReference type="Gene3D" id="1.25.40.390">
    <property type="match status" value="1"/>
</dbReference>
<dbReference type="InterPro" id="IPR012944">
    <property type="entry name" value="SusD_RagB_dom"/>
</dbReference>
<evidence type="ECO:0000259" key="6">
    <source>
        <dbReference type="Pfam" id="PF07980"/>
    </source>
</evidence>
<comment type="caution">
    <text evidence="8">The sequence shown here is derived from an EMBL/GenBank/DDBJ whole genome shotgun (WGS) entry which is preliminary data.</text>
</comment>
<dbReference type="CDD" id="cd08977">
    <property type="entry name" value="SusD"/>
    <property type="match status" value="1"/>
</dbReference>
<sequence>MKKIAIYISVLLVLGACNKNILDRGPLDKYSDQNVWKDMALINMFVANIYANMKTTYDEAKGGSWMMANITDEAISSRTFHSARQINTLQYNESDDLYADVWTNGFRNIRKCNLLLSKIPEISATAEVKRQLKGEGHFLRAFTYLDIYMHFGRFPITDKVLTLEDETAIPRGTEADCIKFILADLDSAGVLLPEKYGPTDIGRATSWAALAIKSRFLLNLERYQEAADSSLAVINSKKYALFPDYQTLFNPENDNNSEIIFDKQYGSAISKQIHDVDTYESSTFFTGFSSAITCPTQNLVDAFEMKDGKPWDKSADYNPEKPYENRDPRFYATVMYDGISWMGEKVDMKKGSKFNRATGSGSSPTGYFLRKFLNPKYDHKNTNSIPNYQNCAIIRLAEVYLIYAEAQFKLGHAEEARKYVNLVRQRVNMPDIEMTNFSFNSIMHERQVELAMEGQRWYDIRRWKKGQELIGAKIYGVDIQDDANGRNYVRMEVEQRKFEDKMYWFPVPLSERQKYPASNPLEQNQGW</sequence>
<comment type="subcellular location">
    <subcellularLocation>
        <location evidence="1">Cell outer membrane</location>
    </subcellularLocation>
</comment>
<keyword evidence="5" id="KW-0998">Cell outer membrane</keyword>
<keyword evidence="9" id="KW-1185">Reference proteome</keyword>
<accession>A0ABV2TAC8</accession>
<dbReference type="InterPro" id="IPR033985">
    <property type="entry name" value="SusD-like_N"/>
</dbReference>
<evidence type="ECO:0000256" key="1">
    <source>
        <dbReference type="ARBA" id="ARBA00004442"/>
    </source>
</evidence>
<name>A0ABV2TAC8_9BACT</name>
<evidence type="ECO:0000256" key="5">
    <source>
        <dbReference type="ARBA" id="ARBA00023237"/>
    </source>
</evidence>
<evidence type="ECO:0000313" key="8">
    <source>
        <dbReference type="EMBL" id="MET6999987.1"/>
    </source>
</evidence>
<protein>
    <submittedName>
        <fullName evidence="8">RagB/SusD family nutrient uptake outer membrane protein</fullName>
    </submittedName>
</protein>
<comment type="similarity">
    <text evidence="2">Belongs to the SusD family.</text>
</comment>
<dbReference type="RefSeq" id="WP_354662548.1">
    <property type="nucleotide sequence ID" value="NZ_JBEXAC010000002.1"/>
</dbReference>
<evidence type="ECO:0000256" key="2">
    <source>
        <dbReference type="ARBA" id="ARBA00006275"/>
    </source>
</evidence>
<dbReference type="PROSITE" id="PS51257">
    <property type="entry name" value="PROKAR_LIPOPROTEIN"/>
    <property type="match status" value="1"/>
</dbReference>
<gene>
    <name evidence="8" type="ORF">ABR189_21540</name>
</gene>
<dbReference type="SUPFAM" id="SSF48452">
    <property type="entry name" value="TPR-like"/>
    <property type="match status" value="1"/>
</dbReference>
<dbReference type="Proteomes" id="UP001549749">
    <property type="component" value="Unassembled WGS sequence"/>
</dbReference>
<feature type="domain" description="SusD-like N-terminal" evidence="7">
    <location>
        <begin position="27"/>
        <end position="218"/>
    </location>
</feature>
<dbReference type="InterPro" id="IPR011990">
    <property type="entry name" value="TPR-like_helical_dom_sf"/>
</dbReference>
<evidence type="ECO:0000259" key="7">
    <source>
        <dbReference type="Pfam" id="PF14322"/>
    </source>
</evidence>
<evidence type="ECO:0000313" key="9">
    <source>
        <dbReference type="Proteomes" id="UP001549749"/>
    </source>
</evidence>
<evidence type="ECO:0000256" key="4">
    <source>
        <dbReference type="ARBA" id="ARBA00023136"/>
    </source>
</evidence>
<evidence type="ECO:0000256" key="3">
    <source>
        <dbReference type="ARBA" id="ARBA00022729"/>
    </source>
</evidence>
<feature type="domain" description="RagB/SusD" evidence="6">
    <location>
        <begin position="258"/>
        <end position="527"/>
    </location>
</feature>
<keyword evidence="3" id="KW-0732">Signal</keyword>
<dbReference type="Pfam" id="PF14322">
    <property type="entry name" value="SusD-like_3"/>
    <property type="match status" value="1"/>
</dbReference>